<dbReference type="GO" id="GO:0000981">
    <property type="term" value="F:DNA-binding transcription factor activity, RNA polymerase II-specific"/>
    <property type="evidence" value="ECO:0007669"/>
    <property type="project" value="TreeGrafter"/>
</dbReference>
<dbReference type="KEGG" id="dci:108254191"/>
<comment type="similarity">
    <text evidence="2">Belongs to the hunchback C2H2-type zinc-finger protein family.</text>
</comment>
<evidence type="ECO:0000313" key="13">
    <source>
        <dbReference type="RefSeq" id="XP_026688622.1"/>
    </source>
</evidence>
<dbReference type="GO" id="GO:0008270">
    <property type="term" value="F:zinc ion binding"/>
    <property type="evidence" value="ECO:0007669"/>
    <property type="project" value="UniProtKB-KW"/>
</dbReference>
<evidence type="ECO:0000256" key="5">
    <source>
        <dbReference type="ARBA" id="ARBA00022771"/>
    </source>
</evidence>
<dbReference type="SMART" id="SM00355">
    <property type="entry name" value="ZnF_C2H2"/>
    <property type="match status" value="2"/>
</dbReference>
<proteinExistence type="inferred from homology"/>
<evidence type="ECO:0000256" key="8">
    <source>
        <dbReference type="ARBA" id="ARBA00023242"/>
    </source>
</evidence>
<dbReference type="InterPro" id="IPR036236">
    <property type="entry name" value="Znf_C2H2_sf"/>
</dbReference>
<comment type="similarity">
    <text evidence="9">Belongs to the snail C2H2-type zinc-finger protein family.</text>
</comment>
<evidence type="ECO:0000256" key="10">
    <source>
        <dbReference type="PROSITE-ProRule" id="PRU00042"/>
    </source>
</evidence>
<keyword evidence="4" id="KW-0677">Repeat</keyword>
<keyword evidence="5 10" id="KW-0863">Zinc-finger</keyword>
<dbReference type="InterPro" id="IPR050527">
    <property type="entry name" value="Snail/Krueppel_Znf"/>
</dbReference>
<dbReference type="Gene3D" id="3.30.160.60">
    <property type="entry name" value="Classic Zinc Finger"/>
    <property type="match status" value="1"/>
</dbReference>
<evidence type="ECO:0000313" key="12">
    <source>
        <dbReference type="Proteomes" id="UP000079169"/>
    </source>
</evidence>
<dbReference type="FunFam" id="3.30.160.60:FF:000614">
    <property type="entry name" value="Zinc finger protein 142"/>
    <property type="match status" value="1"/>
</dbReference>
<accession>A0A3Q0JJT5</accession>
<keyword evidence="12" id="KW-1185">Reference proteome</keyword>
<keyword evidence="8" id="KW-0539">Nucleus</keyword>
<gene>
    <name evidence="13" type="primary">LOC108254191</name>
</gene>
<evidence type="ECO:0000256" key="6">
    <source>
        <dbReference type="ARBA" id="ARBA00022833"/>
    </source>
</evidence>
<keyword evidence="7" id="KW-0238">DNA-binding</keyword>
<dbReference type="GO" id="GO:0005634">
    <property type="term" value="C:nucleus"/>
    <property type="evidence" value="ECO:0007669"/>
    <property type="project" value="UniProtKB-SubCell"/>
</dbReference>
<feature type="domain" description="C2H2-type" evidence="11">
    <location>
        <begin position="111"/>
        <end position="133"/>
    </location>
</feature>
<dbReference type="PANTHER" id="PTHR24388">
    <property type="entry name" value="ZINC FINGER PROTEIN"/>
    <property type="match status" value="1"/>
</dbReference>
<protein>
    <submittedName>
        <fullName evidence="13">Zinc finger protein 660-like</fullName>
    </submittedName>
</protein>
<dbReference type="Proteomes" id="UP000079169">
    <property type="component" value="Unplaced"/>
</dbReference>
<evidence type="ECO:0000256" key="1">
    <source>
        <dbReference type="ARBA" id="ARBA00004123"/>
    </source>
</evidence>
<name>A0A3Q0JJT5_DIACI</name>
<dbReference type="SUPFAM" id="SSF57667">
    <property type="entry name" value="beta-beta-alpha zinc fingers"/>
    <property type="match status" value="1"/>
</dbReference>
<evidence type="ECO:0000256" key="9">
    <source>
        <dbReference type="ARBA" id="ARBA00037948"/>
    </source>
</evidence>
<sequence>MRVHLRIHTDFLQCSYCRAILRCDSRDEILDHCKLCRDIPRVKNLTYLTCKHCLISLESTSNLLIEHSKECEGTWRPDKNFKYVCFACDYHSYSNHNMIKHFHVHTGEKPYKCPYCEHRSRDVSNLKLHIRTHYKNIKF</sequence>
<dbReference type="RefSeq" id="XP_026688622.1">
    <property type="nucleotide sequence ID" value="XM_026832821.1"/>
</dbReference>
<dbReference type="STRING" id="121845.A0A3Q0JJT5"/>
<dbReference type="InterPro" id="IPR013087">
    <property type="entry name" value="Znf_C2H2_type"/>
</dbReference>
<comment type="subcellular location">
    <subcellularLocation>
        <location evidence="1">Nucleus</location>
    </subcellularLocation>
</comment>
<reference evidence="13" key="1">
    <citation type="submission" date="2025-08" db="UniProtKB">
        <authorList>
            <consortium name="RefSeq"/>
        </authorList>
    </citation>
    <scope>IDENTIFICATION</scope>
</reference>
<evidence type="ECO:0000256" key="3">
    <source>
        <dbReference type="ARBA" id="ARBA00022723"/>
    </source>
</evidence>
<dbReference type="PaxDb" id="121845-A0A3Q0JJT5"/>
<dbReference type="GO" id="GO:0000978">
    <property type="term" value="F:RNA polymerase II cis-regulatory region sequence-specific DNA binding"/>
    <property type="evidence" value="ECO:0007669"/>
    <property type="project" value="TreeGrafter"/>
</dbReference>
<keyword evidence="6" id="KW-0862">Zinc</keyword>
<evidence type="ECO:0000259" key="11">
    <source>
        <dbReference type="PROSITE" id="PS50157"/>
    </source>
</evidence>
<organism evidence="12 13">
    <name type="scientific">Diaphorina citri</name>
    <name type="common">Asian citrus psyllid</name>
    <dbReference type="NCBI Taxonomy" id="121845"/>
    <lineage>
        <taxon>Eukaryota</taxon>
        <taxon>Metazoa</taxon>
        <taxon>Ecdysozoa</taxon>
        <taxon>Arthropoda</taxon>
        <taxon>Hexapoda</taxon>
        <taxon>Insecta</taxon>
        <taxon>Pterygota</taxon>
        <taxon>Neoptera</taxon>
        <taxon>Paraneoptera</taxon>
        <taxon>Hemiptera</taxon>
        <taxon>Sternorrhyncha</taxon>
        <taxon>Psylloidea</taxon>
        <taxon>Psyllidae</taxon>
        <taxon>Diaphorininae</taxon>
        <taxon>Diaphorina</taxon>
    </lineage>
</organism>
<evidence type="ECO:0000256" key="4">
    <source>
        <dbReference type="ARBA" id="ARBA00022737"/>
    </source>
</evidence>
<evidence type="ECO:0000256" key="7">
    <source>
        <dbReference type="ARBA" id="ARBA00023125"/>
    </source>
</evidence>
<dbReference type="PROSITE" id="PS50157">
    <property type="entry name" value="ZINC_FINGER_C2H2_2"/>
    <property type="match status" value="2"/>
</dbReference>
<dbReference type="AlphaFoldDB" id="A0A3Q0JJT5"/>
<dbReference type="PANTHER" id="PTHR24388:SF54">
    <property type="entry name" value="PROTEIN ESCARGOT"/>
    <property type="match status" value="1"/>
</dbReference>
<dbReference type="GeneID" id="108254191"/>
<feature type="domain" description="C2H2-type" evidence="11">
    <location>
        <begin position="83"/>
        <end position="110"/>
    </location>
</feature>
<evidence type="ECO:0000256" key="2">
    <source>
        <dbReference type="ARBA" id="ARBA00007746"/>
    </source>
</evidence>
<keyword evidence="3" id="KW-0479">Metal-binding</keyword>